<name>A0A061I3E1_CRIGR</name>
<reference evidence="2" key="1">
    <citation type="journal article" date="2013" name="Nat. Biotechnol.">
        <title>Chinese hamster genome sequenced from sorted chromosomes.</title>
        <authorList>
            <person name="Brinkrolf K."/>
            <person name="Rupp O."/>
            <person name="Laux H."/>
            <person name="Kollin F."/>
            <person name="Ernst W."/>
            <person name="Linke B."/>
            <person name="Kofler R."/>
            <person name="Romand S."/>
            <person name="Hesse F."/>
            <person name="Budach W.E."/>
            <person name="Galosy S."/>
            <person name="Muller D."/>
            <person name="Noll T."/>
            <person name="Wienberg J."/>
            <person name="Jostock T."/>
            <person name="Leonard M."/>
            <person name="Grillari J."/>
            <person name="Tauch A."/>
            <person name="Goesmann A."/>
            <person name="Helk B."/>
            <person name="Mott J.E."/>
            <person name="Puhler A."/>
            <person name="Borth N."/>
        </authorList>
    </citation>
    <scope>NUCLEOTIDE SEQUENCE [LARGE SCALE GENOMIC DNA]</scope>
    <source>
        <strain evidence="2">17A/GY</strain>
    </source>
</reference>
<evidence type="ECO:0000313" key="1">
    <source>
        <dbReference type="EMBL" id="ERE72610.1"/>
    </source>
</evidence>
<accession>A0A061I3E1</accession>
<proteinExistence type="predicted"/>
<organism evidence="1 2">
    <name type="scientific">Cricetulus griseus</name>
    <name type="common">Chinese hamster</name>
    <name type="synonym">Cricetulus barabensis griseus</name>
    <dbReference type="NCBI Taxonomy" id="10029"/>
    <lineage>
        <taxon>Eukaryota</taxon>
        <taxon>Metazoa</taxon>
        <taxon>Chordata</taxon>
        <taxon>Craniata</taxon>
        <taxon>Vertebrata</taxon>
        <taxon>Euteleostomi</taxon>
        <taxon>Mammalia</taxon>
        <taxon>Eutheria</taxon>
        <taxon>Euarchontoglires</taxon>
        <taxon>Glires</taxon>
        <taxon>Rodentia</taxon>
        <taxon>Myomorpha</taxon>
        <taxon>Muroidea</taxon>
        <taxon>Cricetidae</taxon>
        <taxon>Cricetinae</taxon>
        <taxon>Cricetulus</taxon>
    </lineage>
</organism>
<protein>
    <submittedName>
        <fullName evidence="1">Uncharacterized protein</fullName>
    </submittedName>
</protein>
<dbReference type="Proteomes" id="UP000030759">
    <property type="component" value="Unassembled WGS sequence"/>
</dbReference>
<sequence>MLDTKVTGIGNNLKQQAKFIPERGKWFDVLVMCIPVVFSDFSCEPVNKKELILHNSVHMTVAIAAIKHHDQNQVEEEKICYGIRFKVLCLPYKFYEFLQQLELQVQY</sequence>
<evidence type="ECO:0000313" key="2">
    <source>
        <dbReference type="Proteomes" id="UP000030759"/>
    </source>
</evidence>
<dbReference type="AlphaFoldDB" id="A0A061I3E1"/>
<gene>
    <name evidence="1" type="ORF">H671_5g14891</name>
</gene>
<dbReference type="EMBL" id="KE680339">
    <property type="protein sequence ID" value="ERE72610.1"/>
    <property type="molecule type" value="Genomic_DNA"/>
</dbReference>